<reference evidence="19 20" key="1">
    <citation type="submission" date="2016-10" db="EMBL/GenBank/DDBJ databases">
        <authorList>
            <person name="de Groot N.N."/>
        </authorList>
    </citation>
    <scope>NUCLEOTIDE SEQUENCE [LARGE SCALE GENOMIC DNA]</scope>
    <source>
        <strain evidence="19 20">DSM 25383</strain>
    </source>
</reference>
<protein>
    <recommendedName>
        <fullName evidence="3 14">UDP-N-acetylmuramate--L-alanine ligase</fullName>
        <ecNumber evidence="3 14">6.3.2.8</ecNumber>
    </recommendedName>
    <alternativeName>
        <fullName evidence="14">UDP-N-acetylmuramoyl-L-alanine synthetase</fullName>
    </alternativeName>
</protein>
<evidence type="ECO:0000256" key="2">
    <source>
        <dbReference type="ARBA" id="ARBA00004752"/>
    </source>
</evidence>
<keyword evidence="12 14" id="KW-0961">Cell wall biogenesis/degradation</keyword>
<dbReference type="NCBIfam" id="TIGR01082">
    <property type="entry name" value="murC"/>
    <property type="match status" value="1"/>
</dbReference>
<dbReference type="InterPro" id="IPR036565">
    <property type="entry name" value="Mur-like_cat_sf"/>
</dbReference>
<evidence type="ECO:0000256" key="6">
    <source>
        <dbReference type="ARBA" id="ARBA00022618"/>
    </source>
</evidence>
<sequence length="460" mass="50867">MEYRNVYFLGIGGIGMSALARYFLHEGRRVAGYDRTRSRLTEELEAEGAAVHYEDDVRLIPGEFLDPRETMVVYTPAVPQDHSEYRYFTEHGFRIEKRSQMLGHLAEGKYVMAVAGTHGKTTTSTMVAWLNRVLTGGGSAFLGGISKNFGGNLVLGGGGRLAVEADEFDRSFLRLYPDVAVVTSADADHLDIYGTHEAVKEAFSQFVRQIRPDGFLIVKQGVDIVIDNPEITVYRYAYDTPCDFYARNVQLLEGGHYRYDIVTPGGVIAGCTLGIPGWINIENSVAAVASVWCAAQAEGTEPDADKLREALASFSGVKRRFEFYVNTPKQVYMDDYAHHPRELAATLTSVRGMFPGRRITALFQPHLYTRTRDLYAEFAEALSHADEVVLLPIYPAREEPIPGIASEIIADRVAVPCRIVERERLADAVAAMDTDVVISFGAGNIDACCEAIAEKLRVKS</sequence>
<evidence type="ECO:0000256" key="5">
    <source>
        <dbReference type="ARBA" id="ARBA00022598"/>
    </source>
</evidence>
<keyword evidence="15" id="KW-1133">Transmembrane helix</keyword>
<comment type="similarity">
    <text evidence="14">Belongs to the MurCDEF family.</text>
</comment>
<evidence type="ECO:0000256" key="7">
    <source>
        <dbReference type="ARBA" id="ARBA00022741"/>
    </source>
</evidence>
<feature type="domain" description="Mur ligase C-terminal" evidence="17">
    <location>
        <begin position="319"/>
        <end position="443"/>
    </location>
</feature>
<dbReference type="GO" id="GO:0008763">
    <property type="term" value="F:UDP-N-acetylmuramate-L-alanine ligase activity"/>
    <property type="evidence" value="ECO:0007669"/>
    <property type="project" value="UniProtKB-UniRule"/>
</dbReference>
<comment type="function">
    <text evidence="14">Cell wall formation.</text>
</comment>
<evidence type="ECO:0000256" key="8">
    <source>
        <dbReference type="ARBA" id="ARBA00022840"/>
    </source>
</evidence>
<comment type="catalytic activity">
    <reaction evidence="13 14">
        <text>UDP-N-acetyl-alpha-D-muramate + L-alanine + ATP = UDP-N-acetyl-alpha-D-muramoyl-L-alanine + ADP + phosphate + H(+)</text>
        <dbReference type="Rhea" id="RHEA:23372"/>
        <dbReference type="ChEBI" id="CHEBI:15378"/>
        <dbReference type="ChEBI" id="CHEBI:30616"/>
        <dbReference type="ChEBI" id="CHEBI:43474"/>
        <dbReference type="ChEBI" id="CHEBI:57972"/>
        <dbReference type="ChEBI" id="CHEBI:70757"/>
        <dbReference type="ChEBI" id="CHEBI:83898"/>
        <dbReference type="ChEBI" id="CHEBI:456216"/>
        <dbReference type="EC" id="6.3.2.8"/>
    </reaction>
</comment>
<dbReference type="SUPFAM" id="SSF53623">
    <property type="entry name" value="MurD-like peptide ligases, catalytic domain"/>
    <property type="match status" value="1"/>
</dbReference>
<evidence type="ECO:0000256" key="13">
    <source>
        <dbReference type="ARBA" id="ARBA00047833"/>
    </source>
</evidence>
<dbReference type="GO" id="GO:0051301">
    <property type="term" value="P:cell division"/>
    <property type="evidence" value="ECO:0007669"/>
    <property type="project" value="UniProtKB-KW"/>
</dbReference>
<dbReference type="EMBL" id="FNRI01000004">
    <property type="protein sequence ID" value="SEA53960.1"/>
    <property type="molecule type" value="Genomic_DNA"/>
</dbReference>
<accession>A0A1H4C0V1</accession>
<comment type="subcellular location">
    <subcellularLocation>
        <location evidence="1 14">Cytoplasm</location>
    </subcellularLocation>
</comment>
<feature type="domain" description="Mur ligase central" evidence="18">
    <location>
        <begin position="114"/>
        <end position="290"/>
    </location>
</feature>
<evidence type="ECO:0000259" key="16">
    <source>
        <dbReference type="Pfam" id="PF01225"/>
    </source>
</evidence>
<dbReference type="GO" id="GO:0008360">
    <property type="term" value="P:regulation of cell shape"/>
    <property type="evidence" value="ECO:0007669"/>
    <property type="project" value="UniProtKB-KW"/>
</dbReference>
<name>A0A1H4C0V1_9BACT</name>
<dbReference type="GO" id="GO:0009252">
    <property type="term" value="P:peptidoglycan biosynthetic process"/>
    <property type="evidence" value="ECO:0007669"/>
    <property type="project" value="UniProtKB-UniRule"/>
</dbReference>
<dbReference type="UniPathway" id="UPA00219"/>
<keyword evidence="15" id="KW-0472">Membrane</keyword>
<organism evidence="19 20">
    <name type="scientific">Alistipes timonensis JC136</name>
    <dbReference type="NCBI Taxonomy" id="1033731"/>
    <lineage>
        <taxon>Bacteria</taxon>
        <taxon>Pseudomonadati</taxon>
        <taxon>Bacteroidota</taxon>
        <taxon>Bacteroidia</taxon>
        <taxon>Bacteroidales</taxon>
        <taxon>Rikenellaceae</taxon>
        <taxon>Alistipes</taxon>
    </lineage>
</organism>
<keyword evidence="15" id="KW-0812">Transmembrane</keyword>
<keyword evidence="11 14" id="KW-0131">Cell cycle</keyword>
<dbReference type="RefSeq" id="WP_010262191.1">
    <property type="nucleotide sequence ID" value="NZ_CAEG01000011.1"/>
</dbReference>
<dbReference type="GO" id="GO:0005524">
    <property type="term" value="F:ATP binding"/>
    <property type="evidence" value="ECO:0007669"/>
    <property type="project" value="UniProtKB-UniRule"/>
</dbReference>
<keyword evidence="5 14" id="KW-0436">Ligase</keyword>
<dbReference type="AlphaFoldDB" id="A0A1H4C0V1"/>
<evidence type="ECO:0000313" key="20">
    <source>
        <dbReference type="Proteomes" id="UP000183253"/>
    </source>
</evidence>
<evidence type="ECO:0000256" key="1">
    <source>
        <dbReference type="ARBA" id="ARBA00004496"/>
    </source>
</evidence>
<feature type="transmembrane region" description="Helical" evidence="15">
    <location>
        <begin position="6"/>
        <end position="24"/>
    </location>
</feature>
<evidence type="ECO:0000256" key="11">
    <source>
        <dbReference type="ARBA" id="ARBA00023306"/>
    </source>
</evidence>
<dbReference type="Pfam" id="PF08245">
    <property type="entry name" value="Mur_ligase_M"/>
    <property type="match status" value="1"/>
</dbReference>
<dbReference type="Pfam" id="PF01225">
    <property type="entry name" value="Mur_ligase"/>
    <property type="match status" value="1"/>
</dbReference>
<evidence type="ECO:0000256" key="14">
    <source>
        <dbReference type="HAMAP-Rule" id="MF_00046"/>
    </source>
</evidence>
<dbReference type="STRING" id="1033731.SAMN05444145_104121"/>
<evidence type="ECO:0000256" key="10">
    <source>
        <dbReference type="ARBA" id="ARBA00022984"/>
    </source>
</evidence>
<evidence type="ECO:0000256" key="12">
    <source>
        <dbReference type="ARBA" id="ARBA00023316"/>
    </source>
</evidence>
<keyword evidence="9 14" id="KW-0133">Cell shape</keyword>
<dbReference type="HAMAP" id="MF_00046">
    <property type="entry name" value="MurC"/>
    <property type="match status" value="1"/>
</dbReference>
<comment type="pathway">
    <text evidence="2 14">Cell wall biogenesis; peptidoglycan biosynthesis.</text>
</comment>
<proteinExistence type="inferred from homology"/>
<feature type="domain" description="Mur ligase N-terminal catalytic" evidence="16">
    <location>
        <begin position="6"/>
        <end position="110"/>
    </location>
</feature>
<keyword evidence="10 14" id="KW-0573">Peptidoglycan synthesis</keyword>
<dbReference type="Gene3D" id="3.40.1190.10">
    <property type="entry name" value="Mur-like, catalytic domain"/>
    <property type="match status" value="1"/>
</dbReference>
<dbReference type="SUPFAM" id="SSF51984">
    <property type="entry name" value="MurCD N-terminal domain"/>
    <property type="match status" value="1"/>
</dbReference>
<evidence type="ECO:0000256" key="9">
    <source>
        <dbReference type="ARBA" id="ARBA00022960"/>
    </source>
</evidence>
<dbReference type="Pfam" id="PF02875">
    <property type="entry name" value="Mur_ligase_C"/>
    <property type="match status" value="1"/>
</dbReference>
<dbReference type="InterPro" id="IPR005758">
    <property type="entry name" value="UDP-N-AcMur_Ala_ligase_MurC"/>
</dbReference>
<dbReference type="GO" id="GO:0071555">
    <property type="term" value="P:cell wall organization"/>
    <property type="evidence" value="ECO:0007669"/>
    <property type="project" value="UniProtKB-KW"/>
</dbReference>
<dbReference type="Gene3D" id="3.90.190.20">
    <property type="entry name" value="Mur ligase, C-terminal domain"/>
    <property type="match status" value="1"/>
</dbReference>
<keyword evidence="7 14" id="KW-0547">Nucleotide-binding</keyword>
<evidence type="ECO:0000256" key="4">
    <source>
        <dbReference type="ARBA" id="ARBA00022490"/>
    </source>
</evidence>
<dbReference type="SUPFAM" id="SSF53244">
    <property type="entry name" value="MurD-like peptide ligases, peptide-binding domain"/>
    <property type="match status" value="1"/>
</dbReference>
<dbReference type="InterPro" id="IPR004101">
    <property type="entry name" value="Mur_ligase_C"/>
</dbReference>
<gene>
    <name evidence="14" type="primary">murC</name>
    <name evidence="19" type="ORF">SAMN05444145_104121</name>
</gene>
<dbReference type="PANTHER" id="PTHR43445">
    <property type="entry name" value="UDP-N-ACETYLMURAMATE--L-ALANINE LIGASE-RELATED"/>
    <property type="match status" value="1"/>
</dbReference>
<keyword evidence="8 14" id="KW-0067">ATP-binding</keyword>
<dbReference type="EC" id="6.3.2.8" evidence="3 14"/>
<dbReference type="InterPro" id="IPR000713">
    <property type="entry name" value="Mur_ligase_N"/>
</dbReference>
<evidence type="ECO:0000313" key="19">
    <source>
        <dbReference type="EMBL" id="SEA53960.1"/>
    </source>
</evidence>
<dbReference type="PANTHER" id="PTHR43445:SF3">
    <property type="entry name" value="UDP-N-ACETYLMURAMATE--L-ALANINE LIGASE"/>
    <property type="match status" value="1"/>
</dbReference>
<dbReference type="InterPro" id="IPR036615">
    <property type="entry name" value="Mur_ligase_C_dom_sf"/>
</dbReference>
<dbReference type="GO" id="GO:0005737">
    <property type="term" value="C:cytoplasm"/>
    <property type="evidence" value="ECO:0007669"/>
    <property type="project" value="UniProtKB-SubCell"/>
</dbReference>
<evidence type="ECO:0000259" key="18">
    <source>
        <dbReference type="Pfam" id="PF08245"/>
    </source>
</evidence>
<evidence type="ECO:0000259" key="17">
    <source>
        <dbReference type="Pfam" id="PF02875"/>
    </source>
</evidence>
<dbReference type="InterPro" id="IPR013221">
    <property type="entry name" value="Mur_ligase_cen"/>
</dbReference>
<keyword evidence="4 14" id="KW-0963">Cytoplasm</keyword>
<dbReference type="InterPro" id="IPR050061">
    <property type="entry name" value="MurCDEF_pg_biosynth"/>
</dbReference>
<evidence type="ECO:0000256" key="15">
    <source>
        <dbReference type="SAM" id="Phobius"/>
    </source>
</evidence>
<dbReference type="Gene3D" id="3.40.50.720">
    <property type="entry name" value="NAD(P)-binding Rossmann-like Domain"/>
    <property type="match status" value="1"/>
</dbReference>
<keyword evidence="6 14" id="KW-0132">Cell division</keyword>
<keyword evidence="20" id="KW-1185">Reference proteome</keyword>
<dbReference type="Proteomes" id="UP000183253">
    <property type="component" value="Unassembled WGS sequence"/>
</dbReference>
<dbReference type="OrthoDB" id="9804126at2"/>
<evidence type="ECO:0000256" key="3">
    <source>
        <dbReference type="ARBA" id="ARBA00012211"/>
    </source>
</evidence>
<feature type="binding site" evidence="14">
    <location>
        <begin position="116"/>
        <end position="122"/>
    </location>
    <ligand>
        <name>ATP</name>
        <dbReference type="ChEBI" id="CHEBI:30616"/>
    </ligand>
</feature>